<dbReference type="GO" id="GO:0016853">
    <property type="term" value="F:isomerase activity"/>
    <property type="evidence" value="ECO:0007669"/>
    <property type="project" value="UniProtKB-KW"/>
</dbReference>
<keyword evidence="6" id="KW-0479">Metal-binding</keyword>
<dbReference type="GO" id="GO:0046872">
    <property type="term" value="F:metal ion binding"/>
    <property type="evidence" value="ECO:0007669"/>
    <property type="project" value="UniProtKB-KW"/>
</dbReference>
<keyword evidence="9" id="KW-0100">Branched-chain amino acid biosynthesis</keyword>
<dbReference type="EMBL" id="CCXY01000108">
    <property type="protein sequence ID" value="CEG12117.1"/>
    <property type="molecule type" value="Genomic_DNA"/>
</dbReference>
<evidence type="ECO:0000259" key="12">
    <source>
        <dbReference type="PROSITE" id="PS51850"/>
    </source>
</evidence>
<evidence type="ECO:0000256" key="6">
    <source>
        <dbReference type="ARBA" id="ARBA00022723"/>
    </source>
</evidence>
<keyword evidence="7" id="KW-0460">Magnesium</keyword>
<organism evidence="14">
    <name type="scientific">groundwater metagenome</name>
    <dbReference type="NCBI Taxonomy" id="717931"/>
    <lineage>
        <taxon>unclassified sequences</taxon>
        <taxon>metagenomes</taxon>
        <taxon>ecological metagenomes</taxon>
    </lineage>
</organism>
<dbReference type="SUPFAM" id="SSF51735">
    <property type="entry name" value="NAD(P)-binding Rossmann-fold domains"/>
    <property type="match status" value="1"/>
</dbReference>
<dbReference type="InterPro" id="IPR014359">
    <property type="entry name" value="KARI_prok"/>
</dbReference>
<keyword evidence="14" id="KW-0413">Isomerase</keyword>
<dbReference type="NCBIfam" id="TIGR00465">
    <property type="entry name" value="ilvC"/>
    <property type="match status" value="1"/>
</dbReference>
<dbReference type="NCBIfam" id="NF004017">
    <property type="entry name" value="PRK05479.1"/>
    <property type="match status" value="1"/>
</dbReference>
<dbReference type="InterPro" id="IPR008927">
    <property type="entry name" value="6-PGluconate_DH-like_C_sf"/>
</dbReference>
<keyword evidence="5" id="KW-0028">Amino-acid biosynthesis</keyword>
<dbReference type="GO" id="GO:0004455">
    <property type="term" value="F:ketol-acid reductoisomerase activity"/>
    <property type="evidence" value="ECO:0007669"/>
    <property type="project" value="InterPro"/>
</dbReference>
<dbReference type="InterPro" id="IPR013023">
    <property type="entry name" value="KARI"/>
</dbReference>
<evidence type="ECO:0000256" key="4">
    <source>
        <dbReference type="ARBA" id="ARBA00010318"/>
    </source>
</evidence>
<dbReference type="PROSITE" id="PS51851">
    <property type="entry name" value="KARI_C"/>
    <property type="match status" value="1"/>
</dbReference>
<protein>
    <recommendedName>
        <fullName evidence="11">Ketol-acid reductoisomerase type 1</fullName>
    </recommendedName>
    <alternativeName>
        <fullName evidence="10">Ketol-acid reductoisomerase type I</fullName>
    </alternativeName>
</protein>
<dbReference type="GO" id="GO:0009099">
    <property type="term" value="P:L-valine biosynthetic process"/>
    <property type="evidence" value="ECO:0007669"/>
    <property type="project" value="UniProtKB-UniPathway"/>
</dbReference>
<dbReference type="PROSITE" id="PS51850">
    <property type="entry name" value="KARI_N"/>
    <property type="match status" value="1"/>
</dbReference>
<dbReference type="HAMAP" id="MF_00435">
    <property type="entry name" value="IlvC"/>
    <property type="match status" value="1"/>
</dbReference>
<dbReference type="Gene3D" id="3.40.50.720">
    <property type="entry name" value="NAD(P)-binding Rossmann-like Domain"/>
    <property type="match status" value="1"/>
</dbReference>
<name>A0A098E7W6_9ZZZZ</name>
<evidence type="ECO:0000313" key="14">
    <source>
        <dbReference type="EMBL" id="CEG12117.1"/>
    </source>
</evidence>
<dbReference type="Gene3D" id="6.10.240.10">
    <property type="match status" value="1"/>
</dbReference>
<comment type="pathway">
    <text evidence="2">Amino-acid biosynthesis; L-valine biosynthesis; L-valine from pyruvate: step 2/4.</text>
</comment>
<dbReference type="PANTHER" id="PTHR21371">
    <property type="entry name" value="KETOL-ACID REDUCTOISOMERASE, MITOCHONDRIAL"/>
    <property type="match status" value="1"/>
</dbReference>
<evidence type="ECO:0000256" key="7">
    <source>
        <dbReference type="ARBA" id="ARBA00022842"/>
    </source>
</evidence>
<evidence type="ECO:0000259" key="13">
    <source>
        <dbReference type="PROSITE" id="PS51851"/>
    </source>
</evidence>
<dbReference type="GO" id="GO:0009097">
    <property type="term" value="P:isoleucine biosynthetic process"/>
    <property type="evidence" value="ECO:0007669"/>
    <property type="project" value="UniProtKB-UniPathway"/>
</dbReference>
<comment type="cofactor">
    <cofactor evidence="1">
        <name>Mg(2+)</name>
        <dbReference type="ChEBI" id="CHEBI:18420"/>
    </cofactor>
</comment>
<evidence type="ECO:0000256" key="5">
    <source>
        <dbReference type="ARBA" id="ARBA00022605"/>
    </source>
</evidence>
<feature type="domain" description="KARI N-terminal Rossmann" evidence="12">
    <location>
        <begin position="2"/>
        <end position="183"/>
    </location>
</feature>
<dbReference type="InterPro" id="IPR013116">
    <property type="entry name" value="KARI_N"/>
</dbReference>
<accession>A0A098E7W6</accession>
<evidence type="ECO:0000256" key="9">
    <source>
        <dbReference type="ARBA" id="ARBA00023304"/>
    </source>
</evidence>
<comment type="pathway">
    <text evidence="3">Amino-acid biosynthesis; L-isoleucine biosynthesis; L-isoleucine from 2-oxobutanoate: step 2/4.</text>
</comment>
<evidence type="ECO:0000256" key="8">
    <source>
        <dbReference type="ARBA" id="ARBA00023002"/>
    </source>
</evidence>
<dbReference type="FunFam" id="3.40.50.720:FF:000023">
    <property type="entry name" value="Ketol-acid reductoisomerase (NADP(+))"/>
    <property type="match status" value="1"/>
</dbReference>
<comment type="similarity">
    <text evidence="4">Belongs to the ketol-acid reductoisomerase family.</text>
</comment>
<dbReference type="AlphaFoldDB" id="A0A098E7W6"/>
<evidence type="ECO:0000256" key="11">
    <source>
        <dbReference type="ARBA" id="ARBA00050044"/>
    </source>
</evidence>
<dbReference type="SUPFAM" id="SSF48179">
    <property type="entry name" value="6-phosphogluconate dehydrogenase C-terminal domain-like"/>
    <property type="match status" value="1"/>
</dbReference>
<dbReference type="UniPathway" id="UPA00047">
    <property type="reaction ID" value="UER00056"/>
</dbReference>
<keyword evidence="8 14" id="KW-0560">Oxidoreductase</keyword>
<reference evidence="14" key="1">
    <citation type="submission" date="2014-09" db="EMBL/GenBank/DDBJ databases">
        <authorList>
            <person name="Probst J Alexander"/>
        </authorList>
    </citation>
    <scope>NUCLEOTIDE SEQUENCE</scope>
</reference>
<evidence type="ECO:0000256" key="1">
    <source>
        <dbReference type="ARBA" id="ARBA00001946"/>
    </source>
</evidence>
<dbReference type="Pfam" id="PF01450">
    <property type="entry name" value="KARI_C"/>
    <property type="match status" value="1"/>
</dbReference>
<evidence type="ECO:0000256" key="10">
    <source>
        <dbReference type="ARBA" id="ARBA00050043"/>
    </source>
</evidence>
<gene>
    <name evidence="14" type="primary">ilvC</name>
    <name evidence="14" type="ORF">MSIBF_A1960006</name>
</gene>
<dbReference type="GO" id="GO:0050661">
    <property type="term" value="F:NADP binding"/>
    <property type="evidence" value="ECO:0007669"/>
    <property type="project" value="InterPro"/>
</dbReference>
<dbReference type="InterPro" id="IPR036291">
    <property type="entry name" value="NAD(P)-bd_dom_sf"/>
</dbReference>
<evidence type="ECO:0000256" key="2">
    <source>
        <dbReference type="ARBA" id="ARBA00004864"/>
    </source>
</evidence>
<dbReference type="InterPro" id="IPR000506">
    <property type="entry name" value="KARI_C"/>
</dbReference>
<dbReference type="UniPathway" id="UPA00049">
    <property type="reaction ID" value="UER00060"/>
</dbReference>
<feature type="domain" description="KARI C-terminal knotted" evidence="13">
    <location>
        <begin position="184"/>
        <end position="329"/>
    </location>
</feature>
<dbReference type="PIRSF" id="PIRSF000116">
    <property type="entry name" value="IlvC_gammaproteo"/>
    <property type="match status" value="1"/>
</dbReference>
<evidence type="ECO:0000256" key="3">
    <source>
        <dbReference type="ARBA" id="ARBA00004885"/>
    </source>
</evidence>
<dbReference type="PANTHER" id="PTHR21371:SF1">
    <property type="entry name" value="KETOL-ACID REDUCTOISOMERASE, MITOCHONDRIAL"/>
    <property type="match status" value="1"/>
</dbReference>
<sequence length="330" mass="36554">MAKIYYDEDANLSVINTKTISVIGYGIQGRAQALNAKESGLNVIVGLRDEHSNTYKQAVADGFKPVPIEEAAKKGDIVHILIPDETQADVYENFIKKYMKKGNTLMFSHGFNIHFKRIIPPNNIDVIMVAPKSPGAGVRKTYVEGFGTPALIAVYQNASGKAKDKALAFAKAIGATRAGVIETTFQEETETDLFGEQVDLCGGTAELIKSSFDTLVKAGYQQEIAYFETCHELKLIVDLIQEGGIENMWNKVSNTAEYGGRTRGKRIINEKTRETMKKILGEIQSGEFADEWVNECKGGMKNLNKMREEEANIQIEKVGAGLRKMFIKKK</sequence>
<dbReference type="Pfam" id="PF07991">
    <property type="entry name" value="KARI_N"/>
    <property type="match status" value="1"/>
</dbReference>
<proteinExistence type="inferred from homology"/>